<dbReference type="PANTHER" id="PTHR33269">
    <property type="entry name" value="NADH-UBIQUINONE OXIDOREDUCTASE CHAIN 6"/>
    <property type="match status" value="1"/>
</dbReference>
<keyword evidence="1" id="KW-1133">Transmembrane helix</keyword>
<protein>
    <recommendedName>
        <fullName evidence="1">NADH-ubiquinone oxidoreductase chain 6</fullName>
        <ecNumber evidence="1">7.1.1.2</ecNumber>
    </recommendedName>
</protein>
<evidence type="ECO:0000256" key="1">
    <source>
        <dbReference type="RuleBase" id="RU004430"/>
    </source>
</evidence>
<dbReference type="RefSeq" id="YP_009557813.1">
    <property type="nucleotide sequence ID" value="NC_040955.1"/>
</dbReference>
<dbReference type="PANTHER" id="PTHR33269:SF17">
    <property type="entry name" value="NADH-UBIQUINONE OXIDOREDUCTASE CHAIN 6"/>
    <property type="match status" value="1"/>
</dbReference>
<feature type="transmembrane region" description="Helical" evidence="1">
    <location>
        <begin position="6"/>
        <end position="24"/>
    </location>
</feature>
<comment type="subcellular location">
    <subcellularLocation>
        <location evidence="1">Mitochondrion membrane</location>
        <topology evidence="1">Multi-pass membrane protein</topology>
    </subcellularLocation>
</comment>
<feature type="transmembrane region" description="Helical" evidence="1">
    <location>
        <begin position="88"/>
        <end position="107"/>
    </location>
</feature>
<feature type="transmembrane region" description="Helical" evidence="1">
    <location>
        <begin position="31"/>
        <end position="48"/>
    </location>
</feature>
<keyword evidence="1" id="KW-0679">Respiratory chain</keyword>
<reference evidence="2" key="1">
    <citation type="journal article" date="2019" name="Eur. J. Protist.">
        <title>The complete mitochondrial genome of Paravannella minima (Amoebozoa, Discosea, Vannellida).</title>
        <authorList>
            <person name="Bondarenko N."/>
            <person name="Glotova A."/>
            <person name="Nassonova E."/>
            <person name="Masharsky A."/>
            <person name="Polev D."/>
            <person name="Smirnov A."/>
        </authorList>
    </citation>
    <scope>NUCLEOTIDE SEQUENCE</scope>
</reference>
<keyword evidence="1" id="KW-0249">Electron transport</keyword>
<dbReference type="Gene3D" id="1.20.120.1200">
    <property type="entry name" value="NADH-ubiquinone/plastoquinone oxidoreductase chain 6, subunit NuoJ"/>
    <property type="match status" value="1"/>
</dbReference>
<dbReference type="EC" id="7.1.1.2" evidence="1"/>
<feature type="transmembrane region" description="Helical" evidence="1">
    <location>
        <begin position="146"/>
        <end position="169"/>
    </location>
</feature>
<dbReference type="Pfam" id="PF00499">
    <property type="entry name" value="Oxidored_q3"/>
    <property type="match status" value="1"/>
</dbReference>
<comment type="function">
    <text evidence="1">Core subunit of the mitochondrial membrane respiratory chain NADH dehydrogenase (Complex I) which catalyzes electron transfer from NADH through the respiratory chain, using ubiquinone as an electron acceptor. Essential for the catalytic activity and assembly of complex I.</text>
</comment>
<dbReference type="GeneID" id="39114209"/>
<dbReference type="EMBL" id="MH910097">
    <property type="protein sequence ID" value="QBC73452.1"/>
    <property type="molecule type" value="Genomic_DNA"/>
</dbReference>
<keyword evidence="1" id="KW-0830">Ubiquinone</keyword>
<dbReference type="GO" id="GO:0008137">
    <property type="term" value="F:NADH dehydrogenase (ubiquinone) activity"/>
    <property type="evidence" value="ECO:0007669"/>
    <property type="project" value="UniProtKB-UniRule"/>
</dbReference>
<keyword evidence="1" id="KW-1278">Translocase</keyword>
<proteinExistence type="inferred from homology"/>
<keyword evidence="1" id="KW-0472">Membrane</keyword>
<keyword evidence="1" id="KW-0813">Transport</keyword>
<gene>
    <name evidence="2" type="primary">nad6</name>
</gene>
<geneLocation type="mitochondrion" evidence="2"/>
<keyword evidence="1" id="KW-0812">Transmembrane</keyword>
<name>A0A411K7Q2_9EUKA</name>
<keyword evidence="1" id="KW-0520">NAD</keyword>
<accession>A0A411K7Q2</accession>
<dbReference type="InterPro" id="IPR042106">
    <property type="entry name" value="Nuo/plastoQ_OxRdtase_6_NuoJ"/>
</dbReference>
<comment type="catalytic activity">
    <reaction evidence="1">
        <text>a ubiquinone + NADH + 5 H(+)(in) = a ubiquinol + NAD(+) + 4 H(+)(out)</text>
        <dbReference type="Rhea" id="RHEA:29091"/>
        <dbReference type="Rhea" id="RHEA-COMP:9565"/>
        <dbReference type="Rhea" id="RHEA-COMP:9566"/>
        <dbReference type="ChEBI" id="CHEBI:15378"/>
        <dbReference type="ChEBI" id="CHEBI:16389"/>
        <dbReference type="ChEBI" id="CHEBI:17976"/>
        <dbReference type="ChEBI" id="CHEBI:57540"/>
        <dbReference type="ChEBI" id="CHEBI:57945"/>
        <dbReference type="EC" id="7.1.1.2"/>
    </reaction>
</comment>
<dbReference type="InterPro" id="IPR001457">
    <property type="entry name" value="NADH_UbQ/plastoQ_OxRdtase_su6"/>
</dbReference>
<sequence>MIQFIFLYFIFFLLIFSSFMVVLTKNPIISVLFLISSFILSSILFLSIKVEFLSLILIVIYVGAISVLFLFIIMLLNIRLSQGDVLNFLPLNGLVLVFFFFLIFLVVNKAFEGGNNLNSSNLIEYLYIFDDIIDIKVIGLHLYTDYFVLFLISGFILLVAMIGAILLCYQENHNKRKTYYYLQDLKFSFLKKKNSL</sequence>
<organism evidence="2">
    <name type="scientific">Paravannella minima</name>
    <dbReference type="NCBI Taxonomy" id="1443144"/>
    <lineage>
        <taxon>Eukaryota</taxon>
        <taxon>Amoebozoa</taxon>
        <taxon>Discosea</taxon>
        <taxon>Flabellinia</taxon>
        <taxon>Vannellidae</taxon>
        <taxon>Paravannella</taxon>
    </lineage>
</organism>
<feature type="transmembrane region" description="Helical" evidence="1">
    <location>
        <begin position="54"/>
        <end position="76"/>
    </location>
</feature>
<dbReference type="AlphaFoldDB" id="A0A411K7Q2"/>
<keyword evidence="1 2" id="KW-0496">Mitochondrion</keyword>
<dbReference type="GO" id="GO:0031966">
    <property type="term" value="C:mitochondrial membrane"/>
    <property type="evidence" value="ECO:0007669"/>
    <property type="project" value="UniProtKB-SubCell"/>
</dbReference>
<evidence type="ECO:0000313" key="2">
    <source>
        <dbReference type="EMBL" id="QBC73452.1"/>
    </source>
</evidence>
<comment type="similarity">
    <text evidence="1">Belongs to the complex I subunit 6 family.</text>
</comment>